<evidence type="ECO:0000256" key="1">
    <source>
        <dbReference type="SAM" id="SignalP"/>
    </source>
</evidence>
<keyword evidence="3" id="KW-1185">Reference proteome</keyword>
<name>A0A1H9RSF5_9ACTN</name>
<feature type="chain" id="PRO_5011686399" evidence="1">
    <location>
        <begin position="24"/>
        <end position="61"/>
    </location>
</feature>
<reference evidence="3" key="1">
    <citation type="submission" date="2016-10" db="EMBL/GenBank/DDBJ databases">
        <authorList>
            <person name="Varghese N."/>
            <person name="Submissions S."/>
        </authorList>
    </citation>
    <scope>NUCLEOTIDE SEQUENCE [LARGE SCALE GENOMIC DNA]</scope>
    <source>
        <strain evidence="3">DSM 16859</strain>
    </source>
</reference>
<evidence type="ECO:0000313" key="2">
    <source>
        <dbReference type="EMBL" id="SER75587.1"/>
    </source>
</evidence>
<gene>
    <name evidence="2" type="ORF">SAMN05443377_1092</name>
</gene>
<dbReference type="AlphaFoldDB" id="A0A1H9RSF5"/>
<accession>A0A1H9RSF5</accession>
<keyword evidence="1" id="KW-0732">Signal</keyword>
<feature type="signal peptide" evidence="1">
    <location>
        <begin position="1"/>
        <end position="23"/>
    </location>
</feature>
<sequence>MKRLTHCAVALSLVGILSTPALAAPTTETPTQTATPAAVGGTAETPGPLYIDSCHYIPMMC</sequence>
<dbReference type="STRING" id="64702.SAMN05443377_1092"/>
<dbReference type="Proteomes" id="UP000198815">
    <property type="component" value="Unassembled WGS sequence"/>
</dbReference>
<organism evidence="2 3">
    <name type="scientific">Propionibacterium cyclohexanicum</name>
    <dbReference type="NCBI Taxonomy" id="64702"/>
    <lineage>
        <taxon>Bacteria</taxon>
        <taxon>Bacillati</taxon>
        <taxon>Actinomycetota</taxon>
        <taxon>Actinomycetes</taxon>
        <taxon>Propionibacteriales</taxon>
        <taxon>Propionibacteriaceae</taxon>
        <taxon>Propionibacterium</taxon>
    </lineage>
</organism>
<dbReference type="EMBL" id="FOGZ01000009">
    <property type="protein sequence ID" value="SER75587.1"/>
    <property type="molecule type" value="Genomic_DNA"/>
</dbReference>
<evidence type="ECO:0000313" key="3">
    <source>
        <dbReference type="Proteomes" id="UP000198815"/>
    </source>
</evidence>
<dbReference type="RefSeq" id="WP_091968895.1">
    <property type="nucleotide sequence ID" value="NZ_FOGZ01000009.1"/>
</dbReference>
<proteinExistence type="predicted"/>
<protein>
    <submittedName>
        <fullName evidence="2">Uncharacterized protein</fullName>
    </submittedName>
</protein>